<comment type="caution">
    <text evidence="3">The sequence shown here is derived from an EMBL/GenBank/DDBJ whole genome shotgun (WGS) entry which is preliminary data.</text>
</comment>
<reference evidence="3 4" key="1">
    <citation type="submission" date="2019-10" db="EMBL/GenBank/DDBJ databases">
        <title>Whole genome shotgun sequence of Acrocarpospora corrugata NBRC 13972.</title>
        <authorList>
            <person name="Ichikawa N."/>
            <person name="Kimura A."/>
            <person name="Kitahashi Y."/>
            <person name="Komaki H."/>
            <person name="Oguchi A."/>
        </authorList>
    </citation>
    <scope>NUCLEOTIDE SEQUENCE [LARGE SCALE GENOMIC DNA]</scope>
    <source>
        <strain evidence="3 4">NBRC 13972</strain>
    </source>
</reference>
<feature type="signal peptide" evidence="1">
    <location>
        <begin position="1"/>
        <end position="29"/>
    </location>
</feature>
<dbReference type="EMBL" id="BLAD01000048">
    <property type="protein sequence ID" value="GES01096.1"/>
    <property type="molecule type" value="Genomic_DNA"/>
</dbReference>
<sequence>MTLAERITPALTVCATIGWLLGTGLPAQAAARTADSSASSFAPVCTHQVTGVRAGSQLDVYSGAGWQFPRIGTLTADGRTSGDCTPVNGWTKVKASNGKAGWVPAVNLYKTSPPNLACTYRLTHVRTASYLNVRSGAGLRFRPIGRLTVAGGAASGECAPVKGWIKVKASNGKVGWSSAKYLRKVSGK</sequence>
<organism evidence="3 4">
    <name type="scientific">Acrocarpospora corrugata</name>
    <dbReference type="NCBI Taxonomy" id="35763"/>
    <lineage>
        <taxon>Bacteria</taxon>
        <taxon>Bacillati</taxon>
        <taxon>Actinomycetota</taxon>
        <taxon>Actinomycetes</taxon>
        <taxon>Streptosporangiales</taxon>
        <taxon>Streptosporangiaceae</taxon>
        <taxon>Acrocarpospora</taxon>
    </lineage>
</organism>
<keyword evidence="4" id="KW-1185">Reference proteome</keyword>
<protein>
    <recommendedName>
        <fullName evidence="2">SH3b domain-containing protein</fullName>
    </recommendedName>
</protein>
<feature type="domain" description="SH3b" evidence="2">
    <location>
        <begin position="48"/>
        <end position="112"/>
    </location>
</feature>
<name>A0A5M3VX69_9ACTN</name>
<evidence type="ECO:0000259" key="2">
    <source>
        <dbReference type="PROSITE" id="PS51781"/>
    </source>
</evidence>
<dbReference type="InterPro" id="IPR003646">
    <property type="entry name" value="SH3-like_bac-type"/>
</dbReference>
<accession>A0A5M3VX69</accession>
<evidence type="ECO:0000313" key="4">
    <source>
        <dbReference type="Proteomes" id="UP000334990"/>
    </source>
</evidence>
<evidence type="ECO:0000256" key="1">
    <source>
        <dbReference type="SAM" id="SignalP"/>
    </source>
</evidence>
<dbReference type="Proteomes" id="UP000334990">
    <property type="component" value="Unassembled WGS sequence"/>
</dbReference>
<dbReference type="AlphaFoldDB" id="A0A5M3VX69"/>
<dbReference type="Gene3D" id="2.30.30.40">
    <property type="entry name" value="SH3 Domains"/>
    <property type="match status" value="2"/>
</dbReference>
<proteinExistence type="predicted"/>
<feature type="chain" id="PRO_5024342662" description="SH3b domain-containing protein" evidence="1">
    <location>
        <begin position="30"/>
        <end position="188"/>
    </location>
</feature>
<gene>
    <name evidence="3" type="ORF">Acor_31600</name>
</gene>
<dbReference type="OrthoDB" id="3541379at2"/>
<dbReference type="PROSITE" id="PS51781">
    <property type="entry name" value="SH3B"/>
    <property type="match status" value="1"/>
</dbReference>
<keyword evidence="1" id="KW-0732">Signal</keyword>
<evidence type="ECO:0000313" key="3">
    <source>
        <dbReference type="EMBL" id="GES01096.1"/>
    </source>
</evidence>
<dbReference type="RefSeq" id="WP_155337395.1">
    <property type="nucleotide sequence ID" value="NZ_BAAABN010000002.1"/>
</dbReference>